<keyword evidence="1" id="KW-1185">Reference proteome</keyword>
<evidence type="ECO:0000313" key="1">
    <source>
        <dbReference type="Proteomes" id="UP000036681"/>
    </source>
</evidence>
<dbReference type="AlphaFoldDB" id="A0A0M3IJ59"/>
<evidence type="ECO:0000313" key="2">
    <source>
        <dbReference type="WBParaSite" id="ALUE_0001864801-mRNA-1"/>
    </source>
</evidence>
<reference evidence="2" key="1">
    <citation type="submission" date="2017-02" db="UniProtKB">
        <authorList>
            <consortium name="WormBaseParasite"/>
        </authorList>
    </citation>
    <scope>IDENTIFICATION</scope>
</reference>
<organism evidence="1 2">
    <name type="scientific">Ascaris lumbricoides</name>
    <name type="common">Giant roundworm</name>
    <dbReference type="NCBI Taxonomy" id="6252"/>
    <lineage>
        <taxon>Eukaryota</taxon>
        <taxon>Metazoa</taxon>
        <taxon>Ecdysozoa</taxon>
        <taxon>Nematoda</taxon>
        <taxon>Chromadorea</taxon>
        <taxon>Rhabditida</taxon>
        <taxon>Spirurina</taxon>
        <taxon>Ascaridomorpha</taxon>
        <taxon>Ascaridoidea</taxon>
        <taxon>Ascarididae</taxon>
        <taxon>Ascaris</taxon>
    </lineage>
</organism>
<protein>
    <submittedName>
        <fullName evidence="2">Integrase</fullName>
    </submittedName>
</protein>
<proteinExistence type="predicted"/>
<dbReference type="Proteomes" id="UP000036681">
    <property type="component" value="Unplaced"/>
</dbReference>
<dbReference type="WBParaSite" id="ALUE_0001864801-mRNA-1">
    <property type="protein sequence ID" value="ALUE_0001864801-mRNA-1"/>
    <property type="gene ID" value="ALUE_0001864801"/>
</dbReference>
<name>A0A0M3IJ59_ASCLU</name>
<sequence length="38" mass="4375">MLMLPGHSSIRSLESRAIQAAITKYDEHDEGDHYFSHM</sequence>
<accession>A0A0M3IJ59</accession>